<name>A0A0F9RIN2_9ZZZZ</name>
<reference evidence="1" key="1">
    <citation type="journal article" date="2015" name="Nature">
        <title>Complex archaea that bridge the gap between prokaryotes and eukaryotes.</title>
        <authorList>
            <person name="Spang A."/>
            <person name="Saw J.H."/>
            <person name="Jorgensen S.L."/>
            <person name="Zaremba-Niedzwiedzka K."/>
            <person name="Martijn J."/>
            <person name="Lind A.E."/>
            <person name="van Eijk R."/>
            <person name="Schleper C."/>
            <person name="Guy L."/>
            <person name="Ettema T.J."/>
        </authorList>
    </citation>
    <scope>NUCLEOTIDE SEQUENCE</scope>
</reference>
<protein>
    <submittedName>
        <fullName evidence="1">Uncharacterized protein</fullName>
    </submittedName>
</protein>
<proteinExistence type="predicted"/>
<accession>A0A0F9RIN2</accession>
<dbReference type="EMBL" id="LAZR01002851">
    <property type="protein sequence ID" value="KKN24846.1"/>
    <property type="molecule type" value="Genomic_DNA"/>
</dbReference>
<comment type="caution">
    <text evidence="1">The sequence shown here is derived from an EMBL/GenBank/DDBJ whole genome shotgun (WGS) entry which is preliminary data.</text>
</comment>
<gene>
    <name evidence="1" type="ORF">LCGC14_0890860</name>
</gene>
<organism evidence="1">
    <name type="scientific">marine sediment metagenome</name>
    <dbReference type="NCBI Taxonomy" id="412755"/>
    <lineage>
        <taxon>unclassified sequences</taxon>
        <taxon>metagenomes</taxon>
        <taxon>ecological metagenomes</taxon>
    </lineage>
</organism>
<dbReference type="AlphaFoldDB" id="A0A0F9RIN2"/>
<evidence type="ECO:0000313" key="1">
    <source>
        <dbReference type="EMBL" id="KKN24846.1"/>
    </source>
</evidence>
<sequence>MSLFDRDRIGASVFCEVLHGSKPRDEATAYGYVRWTHAKEGLVVSSLETVGRGRAKGPWIVQKVDIQPTA</sequence>